<name>A0A4U8WKM1_9FLAO</name>
<evidence type="ECO:0000313" key="2">
    <source>
        <dbReference type="Proteomes" id="UP000290013"/>
    </source>
</evidence>
<dbReference type="EMBL" id="LR215974">
    <property type="protein sequence ID" value="VFB02749.1"/>
    <property type="molecule type" value="Genomic_DNA"/>
</dbReference>
<evidence type="ECO:0000313" key="1">
    <source>
        <dbReference type="EMBL" id="VFB02749.1"/>
    </source>
</evidence>
<proteinExistence type="predicted"/>
<dbReference type="Proteomes" id="UP000290013">
    <property type="component" value="Chromosome"/>
</dbReference>
<organism evidence="1 2">
    <name type="scientific">Chryseobacterium taihuense</name>
    <dbReference type="NCBI Taxonomy" id="1141221"/>
    <lineage>
        <taxon>Bacteria</taxon>
        <taxon>Pseudomonadati</taxon>
        <taxon>Bacteroidota</taxon>
        <taxon>Flavobacteriia</taxon>
        <taxon>Flavobacteriales</taxon>
        <taxon>Weeksellaceae</taxon>
        <taxon>Chryseobacterium group</taxon>
        <taxon>Chryseobacterium</taxon>
    </lineage>
</organism>
<dbReference type="KEGG" id="ctai:NCTC12078_00729"/>
<reference evidence="1 2" key="1">
    <citation type="submission" date="2019-02" db="EMBL/GenBank/DDBJ databases">
        <authorList>
            <consortium name="Pathogen Informatics"/>
        </authorList>
    </citation>
    <scope>NUCLEOTIDE SEQUENCE [LARGE SCALE GENOMIC DNA]</scope>
    <source>
        <strain evidence="1 2">3012STDY6944375</strain>
    </source>
</reference>
<gene>
    <name evidence="1" type="ORF">NCTC12078_00729</name>
</gene>
<sequence length="148" mass="17542">MNINATHQNIMKVTDLKIKNLVEYNNEIFTIAEIFQNNNDYFVRIENENHTVSLPAEQINPIRITEDWLEKFGFSKTYASNHQIRYERPESFIKYDIDLSSKKIVEGLKIYGNNIRCKYIHEFQNIFSCLFGKDTNHIFKNSYHKAAV</sequence>
<dbReference type="AlphaFoldDB" id="A0A4U8WKM1"/>
<dbReference type="RefSeq" id="WP_232520429.1">
    <property type="nucleotide sequence ID" value="NZ_LR215974.1"/>
</dbReference>
<protein>
    <submittedName>
        <fullName evidence="1">Uncharacterized protein</fullName>
    </submittedName>
</protein>
<accession>A0A4U8WKM1</accession>